<dbReference type="Proteomes" id="UP000270094">
    <property type="component" value="Unassembled WGS sequence"/>
</dbReference>
<name>A0A3P7LRY5_STRVU</name>
<protein>
    <submittedName>
        <fullName evidence="1">Uncharacterized protein</fullName>
    </submittedName>
</protein>
<dbReference type="EMBL" id="UYYB01136711">
    <property type="protein sequence ID" value="VDM85145.1"/>
    <property type="molecule type" value="Genomic_DNA"/>
</dbReference>
<accession>A0A3P7LRY5</accession>
<proteinExistence type="predicted"/>
<reference evidence="1 2" key="1">
    <citation type="submission" date="2018-11" db="EMBL/GenBank/DDBJ databases">
        <authorList>
            <consortium name="Pathogen Informatics"/>
        </authorList>
    </citation>
    <scope>NUCLEOTIDE SEQUENCE [LARGE SCALE GENOMIC DNA]</scope>
</reference>
<keyword evidence="2" id="KW-1185">Reference proteome</keyword>
<dbReference type="AlphaFoldDB" id="A0A3P7LRY5"/>
<evidence type="ECO:0000313" key="1">
    <source>
        <dbReference type="EMBL" id="VDM85145.1"/>
    </source>
</evidence>
<gene>
    <name evidence="1" type="ORF">SVUK_LOCUS20143</name>
</gene>
<organism evidence="1 2">
    <name type="scientific">Strongylus vulgaris</name>
    <name type="common">Blood worm</name>
    <dbReference type="NCBI Taxonomy" id="40348"/>
    <lineage>
        <taxon>Eukaryota</taxon>
        <taxon>Metazoa</taxon>
        <taxon>Ecdysozoa</taxon>
        <taxon>Nematoda</taxon>
        <taxon>Chromadorea</taxon>
        <taxon>Rhabditida</taxon>
        <taxon>Rhabditina</taxon>
        <taxon>Rhabditomorpha</taxon>
        <taxon>Strongyloidea</taxon>
        <taxon>Strongylidae</taxon>
        <taxon>Strongylus</taxon>
    </lineage>
</organism>
<dbReference type="OrthoDB" id="5851346at2759"/>
<sequence length="149" mass="17027">MFDSPFADLPLDHPCVEEYIGNKCSIDKIFIDDPECMVRISPLTVLKLFTYRTPIVYKGARDPHFSVVDYTGPGFMTHTEERLLEERYRTYQKGRNNDVLDNEEGKCVASVNLQECGDLLKMSMLSRCKSMASHEEEAAVITSEVLSYM</sequence>
<evidence type="ECO:0000313" key="2">
    <source>
        <dbReference type="Proteomes" id="UP000270094"/>
    </source>
</evidence>